<comment type="caution">
    <text evidence="1">The sequence shown here is derived from an EMBL/GenBank/DDBJ whole genome shotgun (WGS) entry which is preliminary data.</text>
</comment>
<dbReference type="Proteomes" id="UP000324222">
    <property type="component" value="Unassembled WGS sequence"/>
</dbReference>
<gene>
    <name evidence="1" type="ORF">E2C01_063602</name>
</gene>
<protein>
    <submittedName>
        <fullName evidence="1">Uncharacterized protein</fullName>
    </submittedName>
</protein>
<evidence type="ECO:0000313" key="2">
    <source>
        <dbReference type="Proteomes" id="UP000324222"/>
    </source>
</evidence>
<name>A0A5B7HI25_PORTR</name>
<dbReference type="EMBL" id="VSRR010029324">
    <property type="protein sequence ID" value="MPC69379.1"/>
    <property type="molecule type" value="Genomic_DNA"/>
</dbReference>
<organism evidence="1 2">
    <name type="scientific">Portunus trituberculatus</name>
    <name type="common">Swimming crab</name>
    <name type="synonym">Neptunus trituberculatus</name>
    <dbReference type="NCBI Taxonomy" id="210409"/>
    <lineage>
        <taxon>Eukaryota</taxon>
        <taxon>Metazoa</taxon>
        <taxon>Ecdysozoa</taxon>
        <taxon>Arthropoda</taxon>
        <taxon>Crustacea</taxon>
        <taxon>Multicrustacea</taxon>
        <taxon>Malacostraca</taxon>
        <taxon>Eumalacostraca</taxon>
        <taxon>Eucarida</taxon>
        <taxon>Decapoda</taxon>
        <taxon>Pleocyemata</taxon>
        <taxon>Brachyura</taxon>
        <taxon>Eubrachyura</taxon>
        <taxon>Portunoidea</taxon>
        <taxon>Portunidae</taxon>
        <taxon>Portuninae</taxon>
        <taxon>Portunus</taxon>
    </lineage>
</organism>
<reference evidence="1 2" key="1">
    <citation type="submission" date="2019-05" db="EMBL/GenBank/DDBJ databases">
        <title>Another draft genome of Portunus trituberculatus and its Hox gene families provides insights of decapod evolution.</title>
        <authorList>
            <person name="Jeong J.-H."/>
            <person name="Song I."/>
            <person name="Kim S."/>
            <person name="Choi T."/>
            <person name="Kim D."/>
            <person name="Ryu S."/>
            <person name="Kim W."/>
        </authorList>
    </citation>
    <scope>NUCLEOTIDE SEQUENCE [LARGE SCALE GENOMIC DNA]</scope>
    <source>
        <tissue evidence="1">Muscle</tissue>
    </source>
</reference>
<dbReference type="AlphaFoldDB" id="A0A5B7HI25"/>
<keyword evidence="2" id="KW-1185">Reference proteome</keyword>
<accession>A0A5B7HI25</accession>
<sequence length="149" mass="17806">MWKWRVGGVEGEKEEKEKEREVWFLEDSDCVGNDDEEEKEEEERGMLTGRKRARLELGGKRWSNKMRVKRREVERLPHRCDLRPATPPQNHHTTTHHTPYSITFHTTLRHLASLDLLLPPHSLRLHHILRFYTAHITITHHIVHHIPPF</sequence>
<proteinExistence type="predicted"/>
<evidence type="ECO:0000313" key="1">
    <source>
        <dbReference type="EMBL" id="MPC69379.1"/>
    </source>
</evidence>